<proteinExistence type="predicted"/>
<keyword evidence="2" id="KW-1185">Reference proteome</keyword>
<feature type="non-terminal residue" evidence="1">
    <location>
        <position position="99"/>
    </location>
</feature>
<organism evidence="1 2">
    <name type="scientific">Periconia macrospinosa</name>
    <dbReference type="NCBI Taxonomy" id="97972"/>
    <lineage>
        <taxon>Eukaryota</taxon>
        <taxon>Fungi</taxon>
        <taxon>Dikarya</taxon>
        <taxon>Ascomycota</taxon>
        <taxon>Pezizomycotina</taxon>
        <taxon>Dothideomycetes</taxon>
        <taxon>Pleosporomycetidae</taxon>
        <taxon>Pleosporales</taxon>
        <taxon>Massarineae</taxon>
        <taxon>Periconiaceae</taxon>
        <taxon>Periconia</taxon>
    </lineage>
</organism>
<sequence length="99" mass="10938">MTPHIPLYPSHPIASHPHVMPSHAILSRLLPSILACRAARVYYHHIPHLANLRTTTTTAAAAAAGNIHIIMQLHTYVFTKLAHPHVEGGRRSLLMSVMM</sequence>
<accession>A0A2V1DNH7</accession>
<dbReference type="EMBL" id="KZ805391">
    <property type="protein sequence ID" value="PVH99495.1"/>
    <property type="molecule type" value="Genomic_DNA"/>
</dbReference>
<dbReference type="AlphaFoldDB" id="A0A2V1DNH7"/>
<reference evidence="1 2" key="1">
    <citation type="journal article" date="2018" name="Sci. Rep.">
        <title>Comparative genomics provides insights into the lifestyle and reveals functional heterogeneity of dark septate endophytic fungi.</title>
        <authorList>
            <person name="Knapp D.G."/>
            <person name="Nemeth J.B."/>
            <person name="Barry K."/>
            <person name="Hainaut M."/>
            <person name="Henrissat B."/>
            <person name="Johnson J."/>
            <person name="Kuo A."/>
            <person name="Lim J.H.P."/>
            <person name="Lipzen A."/>
            <person name="Nolan M."/>
            <person name="Ohm R.A."/>
            <person name="Tamas L."/>
            <person name="Grigoriev I.V."/>
            <person name="Spatafora J.W."/>
            <person name="Nagy L.G."/>
            <person name="Kovacs G.M."/>
        </authorList>
    </citation>
    <scope>NUCLEOTIDE SEQUENCE [LARGE SCALE GENOMIC DNA]</scope>
    <source>
        <strain evidence="1 2">DSE2036</strain>
    </source>
</reference>
<gene>
    <name evidence="1" type="ORF">DM02DRAFT_615009</name>
</gene>
<dbReference type="Proteomes" id="UP000244855">
    <property type="component" value="Unassembled WGS sequence"/>
</dbReference>
<name>A0A2V1DNH7_9PLEO</name>
<protein>
    <submittedName>
        <fullName evidence="1">Uncharacterized protein</fullName>
    </submittedName>
</protein>
<evidence type="ECO:0000313" key="1">
    <source>
        <dbReference type="EMBL" id="PVH99495.1"/>
    </source>
</evidence>
<evidence type="ECO:0000313" key="2">
    <source>
        <dbReference type="Proteomes" id="UP000244855"/>
    </source>
</evidence>